<dbReference type="EMBL" id="JAOPJF010000026">
    <property type="protein sequence ID" value="KAK1145175.1"/>
    <property type="molecule type" value="Genomic_DNA"/>
</dbReference>
<gene>
    <name evidence="1" type="ORF">N8T08_004608</name>
</gene>
<protein>
    <submittedName>
        <fullName evidence="1">Uncharacterized protein</fullName>
    </submittedName>
</protein>
<comment type="caution">
    <text evidence="1">The sequence shown here is derived from an EMBL/GenBank/DDBJ whole genome shotgun (WGS) entry which is preliminary data.</text>
</comment>
<keyword evidence="2" id="KW-1185">Reference proteome</keyword>
<evidence type="ECO:0000313" key="2">
    <source>
        <dbReference type="Proteomes" id="UP001177260"/>
    </source>
</evidence>
<dbReference type="Proteomes" id="UP001177260">
    <property type="component" value="Unassembled WGS sequence"/>
</dbReference>
<organism evidence="1 2">
    <name type="scientific">Aspergillus melleus</name>
    <dbReference type="NCBI Taxonomy" id="138277"/>
    <lineage>
        <taxon>Eukaryota</taxon>
        <taxon>Fungi</taxon>
        <taxon>Dikarya</taxon>
        <taxon>Ascomycota</taxon>
        <taxon>Pezizomycotina</taxon>
        <taxon>Eurotiomycetes</taxon>
        <taxon>Eurotiomycetidae</taxon>
        <taxon>Eurotiales</taxon>
        <taxon>Aspergillaceae</taxon>
        <taxon>Aspergillus</taxon>
        <taxon>Aspergillus subgen. Circumdati</taxon>
    </lineage>
</organism>
<evidence type="ECO:0000313" key="1">
    <source>
        <dbReference type="EMBL" id="KAK1145175.1"/>
    </source>
</evidence>
<name>A0ACC3B4P3_9EURO</name>
<accession>A0ACC3B4P3</accession>
<proteinExistence type="predicted"/>
<reference evidence="1 2" key="1">
    <citation type="journal article" date="2023" name="ACS Omega">
        <title>Identification of the Neoaspergillic Acid Biosynthesis Gene Cluster by Establishing an In Vitro CRISPR-Ribonucleoprotein Genetic System in Aspergillus melleus.</title>
        <authorList>
            <person name="Yuan B."/>
            <person name="Grau M.F."/>
            <person name="Murata R.M."/>
            <person name="Torok T."/>
            <person name="Venkateswaran K."/>
            <person name="Stajich J.E."/>
            <person name="Wang C.C.C."/>
        </authorList>
    </citation>
    <scope>NUCLEOTIDE SEQUENCE [LARGE SCALE GENOMIC DNA]</scope>
    <source>
        <strain evidence="1 2">IMV 1140</strain>
    </source>
</reference>
<sequence length="105" mass="12453">MPTQYPNEAIDTWSLVRNLFAREQRHLHHIEKLEQSLANAGKRNHEERVAYNSLHQTYERLYHTYNMLSAENQRLNYELTSLRYHQNHKQSETSVVGCDKGVQAD</sequence>